<dbReference type="GO" id="GO:0140097">
    <property type="term" value="F:catalytic activity, acting on DNA"/>
    <property type="evidence" value="ECO:0007669"/>
    <property type="project" value="UniProtKB-ARBA"/>
</dbReference>
<evidence type="ECO:0000256" key="1">
    <source>
        <dbReference type="SAM" id="Coils"/>
    </source>
</evidence>
<dbReference type="PROSITE" id="PS51192">
    <property type="entry name" value="HELICASE_ATP_BIND_1"/>
    <property type="match status" value="1"/>
</dbReference>
<keyword evidence="1" id="KW-0175">Coiled coil</keyword>
<evidence type="ECO:0000313" key="4">
    <source>
        <dbReference type="Proteomes" id="UP000195607"/>
    </source>
</evidence>
<dbReference type="Pfam" id="PF04851">
    <property type="entry name" value="ResIII"/>
    <property type="match status" value="1"/>
</dbReference>
<gene>
    <name evidence="3" type="ORF">CSP5_1793</name>
</gene>
<sequence>MANNEKVRPVYQRLIADITLEVLPDTWDFKFERFSDKKFLYDYQKEALRSGLKFLYNYYANLLHFPVSDYDNSVLEGKKSLFNSIKAQIKHADALGVSTKNSNIFKIASKFYSSEDERIPFFNFTNRMGFWMATGSGKSLVIVKLIEVLHELKKRGAIPDEDILFLTYREDLIDQIKAHIDEFNSFSPLKIRYWDLKEYDNVKHNLLFSKEDINIFIYRSDLISDTSGEKLLSFEDIENNGKWYIILDEAHKGNKEDSKRQIFYSILSRNGFLFNFSATFTDAWDLITTVFNLNLEAFTERGYGKNVYVSQQSMEAFEREDDDPNFEERKIIVLKTLITLAMVKKAHQELSLTSDKVYHNPLLVLYGNTTSIENSDLQIFFETLGEIALNKIDMSLFEEVKSSIIDELKNQPNYVFGNRKLTLGNAEFTNLTFDDVLKFVYNADSTGKIEVIRTQANKEELAFKLKTSDKYFASIKIGDITKWLKDTLSDYEVSENPMEDSFFSNLNSNNSTINILMGSRAFYEGWDSNRPNVMVFVNIGSGDAKKYVLQSLGRGVRIEPLKDKRQRLETLSKNGDIEAKQVFSLVQEKKKECSISLIETLFVFGTNEQNLREIMESIKFEREKAGELIDVRKSNFDFNPTLLLPIYVEKKEVQLKELPKFRGNFKLLENYVNWIGDDRVIYALYSDRSRPAALSRLHDYLEADNFVNNDLNNAHKQLSNLIDHLNTSMKEMDKFKELEDEIIHFKEISVEVISEDKKKELTDKIDEVRRFKNPELIKNELKKKLESKEIDIDEYTSQIEKLASNKKKLLFDYDESKIELINIAHHYYLPIILAASDKADFINHIIKVDSETKFVHDLDSFISSDKGKSLKIDWWVFSKVDESLDRVNIPYYDGEKNKMRDYSPDFIFWLKKGNEYRVVFIDPKSTKYTDYQQKADYFSKLFEDHSSQKTFQFGDFSIKVYLFMRTDNPNSVGKNYRKYWIDDVGQIFSVF</sequence>
<feature type="domain" description="Helicase ATP-binding" evidence="2">
    <location>
        <begin position="119"/>
        <end position="298"/>
    </location>
</feature>
<dbReference type="AlphaFoldDB" id="A0A1N5WEP3"/>
<dbReference type="RefSeq" id="WP_148690149.1">
    <property type="nucleotide sequence ID" value="NZ_LT671858.1"/>
</dbReference>
<dbReference type="Proteomes" id="UP000195607">
    <property type="component" value="Chromosome I"/>
</dbReference>
<proteinExistence type="predicted"/>
<dbReference type="GO" id="GO:0005524">
    <property type="term" value="F:ATP binding"/>
    <property type="evidence" value="ECO:0007669"/>
    <property type="project" value="InterPro"/>
</dbReference>
<organism evidence="3 4">
    <name type="scientific">Cuniculiplasma divulgatum</name>
    <dbReference type="NCBI Taxonomy" id="1673428"/>
    <lineage>
        <taxon>Archaea</taxon>
        <taxon>Methanobacteriati</taxon>
        <taxon>Thermoplasmatota</taxon>
        <taxon>Thermoplasmata</taxon>
        <taxon>Thermoplasmatales</taxon>
        <taxon>Cuniculiplasmataceae</taxon>
        <taxon>Cuniculiplasma</taxon>
    </lineage>
</organism>
<dbReference type="SUPFAM" id="SSF52540">
    <property type="entry name" value="P-loop containing nucleoside triphosphate hydrolases"/>
    <property type="match status" value="1"/>
</dbReference>
<dbReference type="GO" id="GO:0016787">
    <property type="term" value="F:hydrolase activity"/>
    <property type="evidence" value="ECO:0007669"/>
    <property type="project" value="InterPro"/>
</dbReference>
<dbReference type="EMBL" id="LT671858">
    <property type="protein sequence ID" value="SIM83741.1"/>
    <property type="molecule type" value="Genomic_DNA"/>
</dbReference>
<evidence type="ECO:0000313" key="3">
    <source>
        <dbReference type="EMBL" id="SIM83741.1"/>
    </source>
</evidence>
<feature type="coiled-coil region" evidence="1">
    <location>
        <begin position="778"/>
        <end position="805"/>
    </location>
</feature>
<dbReference type="GeneID" id="41589032"/>
<evidence type="ECO:0000259" key="2">
    <source>
        <dbReference type="PROSITE" id="PS51192"/>
    </source>
</evidence>
<dbReference type="InterPro" id="IPR006935">
    <property type="entry name" value="Helicase/UvrB_N"/>
</dbReference>
<name>A0A1N5WEP3_9ARCH</name>
<reference evidence="3 4" key="1">
    <citation type="submission" date="2016-04" db="EMBL/GenBank/DDBJ databases">
        <authorList>
            <person name="Evans L.H."/>
            <person name="Alamgir A."/>
            <person name="Owens N."/>
            <person name="Weber N.D."/>
            <person name="Virtaneva K."/>
            <person name="Barbian K."/>
            <person name="Babar A."/>
            <person name="Rosenke K."/>
        </authorList>
    </citation>
    <scope>NUCLEOTIDE SEQUENCE [LARGE SCALE GENOMIC DNA]</scope>
    <source>
        <strain evidence="4">S5(T) (JCM 30642 \VKM B-2941)</strain>
    </source>
</reference>
<dbReference type="GO" id="GO:0003677">
    <property type="term" value="F:DNA binding"/>
    <property type="evidence" value="ECO:0007669"/>
    <property type="project" value="InterPro"/>
</dbReference>
<dbReference type="REBASE" id="176587">
    <property type="entry name" value="Cdi30642ORF1792P"/>
</dbReference>
<accession>A0A1N5WEP3</accession>
<dbReference type="InterPro" id="IPR014001">
    <property type="entry name" value="Helicase_ATP-bd"/>
</dbReference>
<dbReference type="GO" id="GO:0120545">
    <property type="term" value="F:nucleic acid conformation isomerase activity"/>
    <property type="evidence" value="ECO:0007669"/>
    <property type="project" value="UniProtKB-ARBA"/>
</dbReference>
<dbReference type="InterPro" id="IPR027417">
    <property type="entry name" value="P-loop_NTPase"/>
</dbReference>
<dbReference type="Gene3D" id="3.40.50.300">
    <property type="entry name" value="P-loop containing nucleotide triphosphate hydrolases"/>
    <property type="match status" value="1"/>
</dbReference>
<protein>
    <submittedName>
        <fullName evidence="3">Type III restriction-modification system subunit M</fullName>
    </submittedName>
</protein>